<gene>
    <name evidence="1" type="ORF">PMAYCL1PPCAC_26413</name>
</gene>
<comment type="caution">
    <text evidence="1">The sequence shown here is derived from an EMBL/GenBank/DDBJ whole genome shotgun (WGS) entry which is preliminary data.</text>
</comment>
<name>A0AAN5I885_9BILA</name>
<protein>
    <submittedName>
        <fullName evidence="1">Uncharacterized protein</fullName>
    </submittedName>
</protein>
<dbReference type="AlphaFoldDB" id="A0AAN5I885"/>
<feature type="non-terminal residue" evidence="1">
    <location>
        <position position="1"/>
    </location>
</feature>
<dbReference type="Gene3D" id="2.60.40.3330">
    <property type="match status" value="1"/>
</dbReference>
<dbReference type="EMBL" id="BTRK01000005">
    <property type="protein sequence ID" value="GMR56218.1"/>
    <property type="molecule type" value="Genomic_DNA"/>
</dbReference>
<dbReference type="PANTHER" id="PTHR21479">
    <property type="match status" value="1"/>
</dbReference>
<evidence type="ECO:0000313" key="2">
    <source>
        <dbReference type="Proteomes" id="UP001328107"/>
    </source>
</evidence>
<reference evidence="2" key="1">
    <citation type="submission" date="2022-10" db="EMBL/GenBank/DDBJ databases">
        <title>Genome assembly of Pristionchus species.</title>
        <authorList>
            <person name="Yoshida K."/>
            <person name="Sommer R.J."/>
        </authorList>
    </citation>
    <scope>NUCLEOTIDE SEQUENCE [LARGE SCALE GENOMIC DNA]</scope>
    <source>
        <strain evidence="2">RS5460</strain>
    </source>
</reference>
<dbReference type="InterPro" id="IPR038479">
    <property type="entry name" value="Transthyretin-like_sf"/>
</dbReference>
<accession>A0AAN5I885</accession>
<dbReference type="Proteomes" id="UP001328107">
    <property type="component" value="Unassembled WGS sequence"/>
</dbReference>
<sequence>LFVLIAVLVASCQSGYVQNVTVHGELTCPYPFSYRLLLCVSLFFKHFYIFQLQSRTSVGKTAKYSISGKFELSSHDREIEPRLVIEHTCGGVFKCVCKDFDHTENDMNVKFDLDLKNNDL</sequence>
<evidence type="ECO:0000313" key="1">
    <source>
        <dbReference type="EMBL" id="GMR56218.1"/>
    </source>
</evidence>
<dbReference type="PANTHER" id="PTHR21479:SF22">
    <property type="entry name" value="PROTEIN CBG07241"/>
    <property type="match status" value="1"/>
</dbReference>
<proteinExistence type="predicted"/>
<keyword evidence="2" id="KW-1185">Reference proteome</keyword>
<organism evidence="1 2">
    <name type="scientific">Pristionchus mayeri</name>
    <dbReference type="NCBI Taxonomy" id="1317129"/>
    <lineage>
        <taxon>Eukaryota</taxon>
        <taxon>Metazoa</taxon>
        <taxon>Ecdysozoa</taxon>
        <taxon>Nematoda</taxon>
        <taxon>Chromadorea</taxon>
        <taxon>Rhabditida</taxon>
        <taxon>Rhabditina</taxon>
        <taxon>Diplogasteromorpha</taxon>
        <taxon>Diplogasteroidea</taxon>
        <taxon>Neodiplogasteridae</taxon>
        <taxon>Pristionchus</taxon>
    </lineage>
</organism>
<feature type="non-terminal residue" evidence="1">
    <location>
        <position position="120"/>
    </location>
</feature>